<keyword evidence="2 5" id="KW-0812">Transmembrane</keyword>
<feature type="transmembrane region" description="Helical" evidence="5">
    <location>
        <begin position="12"/>
        <end position="35"/>
    </location>
</feature>
<reference evidence="8" key="2">
    <citation type="journal article" date="2014" name="ISME J.">
        <title>Microbial stratification in low pH oxic and suboxic macroscopic growths along an acid mine drainage.</title>
        <authorList>
            <person name="Mendez-Garcia C."/>
            <person name="Mesa V."/>
            <person name="Sprenger R.R."/>
            <person name="Richter M."/>
            <person name="Diez M.S."/>
            <person name="Solano J."/>
            <person name="Bargiela R."/>
            <person name="Golyshina O.V."/>
            <person name="Manteca A."/>
            <person name="Ramos J.L."/>
            <person name="Gallego J.R."/>
            <person name="Llorente I."/>
            <person name="Martins Dos Santos V.A."/>
            <person name="Jensen O.N."/>
            <person name="Pelaez A.I."/>
            <person name="Sanchez J."/>
            <person name="Ferrer M."/>
        </authorList>
    </citation>
    <scope>NUCLEOTIDE SEQUENCE</scope>
</reference>
<organism evidence="8">
    <name type="scientific">mine drainage metagenome</name>
    <dbReference type="NCBI Taxonomy" id="410659"/>
    <lineage>
        <taxon>unclassified sequences</taxon>
        <taxon>metagenomes</taxon>
        <taxon>ecological metagenomes</taxon>
    </lineage>
</organism>
<name>T1CLM6_9ZZZZ</name>
<keyword evidence="4 5" id="KW-0472">Membrane</keyword>
<dbReference type="InterPro" id="IPR052165">
    <property type="entry name" value="Membrane_assoc_protease"/>
</dbReference>
<gene>
    <name evidence="7" type="ORF">B1A_10043</name>
    <name evidence="8" type="ORF">B1B_05495</name>
</gene>
<sequence>MTQFIVNMPGHFVWWSLALLLAAAEVLAPGYFLLWVGVGAAATGFVVMLLPQLGVLAQAVAFTVLAFMSCAAYWRGLRPRLLRGENSDATLNRRGAGLIGRRLVLSEAISEGRGRVRVGDGVWLATGPDLPAGSEVEVVGAEGILLMVRAVHDAAPATADATNPG</sequence>
<comment type="subcellular location">
    <subcellularLocation>
        <location evidence="1">Membrane</location>
        <topology evidence="1">Multi-pass membrane protein</topology>
    </subcellularLocation>
</comment>
<dbReference type="PANTHER" id="PTHR33507:SF3">
    <property type="entry name" value="INNER MEMBRANE PROTEIN YBBJ"/>
    <property type="match status" value="1"/>
</dbReference>
<dbReference type="AlphaFoldDB" id="T1CLM6"/>
<evidence type="ECO:0000256" key="2">
    <source>
        <dbReference type="ARBA" id="ARBA00022692"/>
    </source>
</evidence>
<dbReference type="InterPro" id="IPR002810">
    <property type="entry name" value="NfeD-like_C"/>
</dbReference>
<evidence type="ECO:0000256" key="4">
    <source>
        <dbReference type="ARBA" id="ARBA00023136"/>
    </source>
</evidence>
<evidence type="ECO:0000313" key="7">
    <source>
        <dbReference type="EMBL" id="EQD60657.1"/>
    </source>
</evidence>
<comment type="caution">
    <text evidence="8">The sequence shown here is derived from an EMBL/GenBank/DDBJ whole genome shotgun (WGS) entry which is preliminary data.</text>
</comment>
<accession>T1CLM6</accession>
<dbReference type="GO" id="GO:0005886">
    <property type="term" value="C:plasma membrane"/>
    <property type="evidence" value="ECO:0007669"/>
    <property type="project" value="TreeGrafter"/>
</dbReference>
<dbReference type="Pfam" id="PF01957">
    <property type="entry name" value="NfeD"/>
    <property type="match status" value="1"/>
</dbReference>
<dbReference type="EMBL" id="AUZX01007151">
    <property type="protein sequence ID" value="EQD60657.1"/>
    <property type="molecule type" value="Genomic_DNA"/>
</dbReference>
<dbReference type="PANTHER" id="PTHR33507">
    <property type="entry name" value="INNER MEMBRANE PROTEIN YBBJ"/>
    <property type="match status" value="1"/>
</dbReference>
<evidence type="ECO:0000313" key="8">
    <source>
        <dbReference type="EMBL" id="EQD69039.1"/>
    </source>
</evidence>
<feature type="transmembrane region" description="Helical" evidence="5">
    <location>
        <begin position="55"/>
        <end position="74"/>
    </location>
</feature>
<evidence type="ECO:0000256" key="3">
    <source>
        <dbReference type="ARBA" id="ARBA00022989"/>
    </source>
</evidence>
<feature type="domain" description="NfeD-like C-terminal" evidence="6">
    <location>
        <begin position="97"/>
        <end position="149"/>
    </location>
</feature>
<evidence type="ECO:0000256" key="1">
    <source>
        <dbReference type="ARBA" id="ARBA00004141"/>
    </source>
</evidence>
<dbReference type="Gene3D" id="2.40.50.140">
    <property type="entry name" value="Nucleic acid-binding proteins"/>
    <property type="match status" value="1"/>
</dbReference>
<dbReference type="InterPro" id="IPR012340">
    <property type="entry name" value="NA-bd_OB-fold"/>
</dbReference>
<keyword evidence="3 5" id="KW-1133">Transmembrane helix</keyword>
<reference evidence="8" key="1">
    <citation type="submission" date="2013-08" db="EMBL/GenBank/DDBJ databases">
        <authorList>
            <person name="Mendez C."/>
            <person name="Richter M."/>
            <person name="Ferrer M."/>
            <person name="Sanchez J."/>
        </authorList>
    </citation>
    <scope>NUCLEOTIDE SEQUENCE</scope>
</reference>
<proteinExistence type="predicted"/>
<evidence type="ECO:0000259" key="6">
    <source>
        <dbReference type="Pfam" id="PF01957"/>
    </source>
</evidence>
<dbReference type="EMBL" id="AUZY01003483">
    <property type="protein sequence ID" value="EQD69039.1"/>
    <property type="molecule type" value="Genomic_DNA"/>
</dbReference>
<protein>
    <submittedName>
        <fullName evidence="8">Nodulation efficiency, NfeD</fullName>
    </submittedName>
</protein>
<evidence type="ECO:0000256" key="5">
    <source>
        <dbReference type="SAM" id="Phobius"/>
    </source>
</evidence>